<evidence type="ECO:0000313" key="12">
    <source>
        <dbReference type="Proteomes" id="UP001597282"/>
    </source>
</evidence>
<dbReference type="Gene3D" id="1.25.60.10">
    <property type="entry name" value="MgtE N-terminal domain-like"/>
    <property type="match status" value="1"/>
</dbReference>
<dbReference type="EMBL" id="JBHTNU010000002">
    <property type="protein sequence ID" value="MFD1426068.1"/>
    <property type="molecule type" value="Genomic_DNA"/>
</dbReference>
<evidence type="ECO:0000256" key="6">
    <source>
        <dbReference type="ARBA" id="ARBA00022989"/>
    </source>
</evidence>
<keyword evidence="8" id="KW-0129">CBS domain</keyword>
<keyword evidence="3 9" id="KW-0813">Transport</keyword>
<evidence type="ECO:0000256" key="8">
    <source>
        <dbReference type="PROSITE-ProRule" id="PRU00703"/>
    </source>
</evidence>
<dbReference type="Pfam" id="PF03448">
    <property type="entry name" value="MgtE_N"/>
    <property type="match status" value="1"/>
</dbReference>
<feature type="transmembrane region" description="Helical" evidence="9">
    <location>
        <begin position="285"/>
        <end position="302"/>
    </location>
</feature>
<evidence type="ECO:0000256" key="4">
    <source>
        <dbReference type="ARBA" id="ARBA00022692"/>
    </source>
</evidence>
<keyword evidence="12" id="KW-1185">Reference proteome</keyword>
<evidence type="ECO:0000256" key="3">
    <source>
        <dbReference type="ARBA" id="ARBA00022448"/>
    </source>
</evidence>
<dbReference type="InterPro" id="IPR000644">
    <property type="entry name" value="CBS_dom"/>
</dbReference>
<evidence type="ECO:0000259" key="10">
    <source>
        <dbReference type="PROSITE" id="PS51371"/>
    </source>
</evidence>
<dbReference type="SUPFAM" id="SSF54631">
    <property type="entry name" value="CBS-domain pair"/>
    <property type="match status" value="1"/>
</dbReference>
<keyword evidence="9" id="KW-0479">Metal-binding</keyword>
<sequence>MQTDSLHREILELLQGEGKEVLIQEWAGSLQPYDLSEILNRLEHGQQLQLVSKIPESLVAETLEYLDPEQQYRILHHLDEGITARLLRQIPSDAVVDMLLAIHPLQSARLLDLLPRDYREKIDTLMTFPEDTAGSLATVDYISAREGWTVEEALQHIRKVGGEAEIISYVYVVNKRGELVQVVSLKEIILADPGTRLWELIAGDVIFVWADTPSEEAAKILSRYDFVALPVVDRHHRMIGMVTVDDLMDVIREEATEDMQKLGGSQPLSEPYFKTTVWSLFRKRIGWLLLLFIAEAYTGTVLRHYEETLSEVIALAFFIPLLIGTGGNTGSQTVSTLVRALAVGEVEFNDLIRVLQRELFAGLLLGLSLGGVAYLRALMLGVEFQLGLVVALSGFFIVIWASMVAAVLPLILHRLKVDPAVVSGPLITTLVDGTGLFIYFTIARLILHLS</sequence>
<gene>
    <name evidence="11" type="primary">mgtE</name>
    <name evidence="11" type="ORF">ACFQ4Y_03860</name>
</gene>
<keyword evidence="4 9" id="KW-0812">Transmembrane</keyword>
<evidence type="ECO:0000256" key="7">
    <source>
        <dbReference type="ARBA" id="ARBA00023136"/>
    </source>
</evidence>
<comment type="subcellular location">
    <subcellularLocation>
        <location evidence="9">Cell membrane</location>
        <topology evidence="9">Multi-pass membrane protein</topology>
    </subcellularLocation>
    <subcellularLocation>
        <location evidence="1">Membrane</location>
        <topology evidence="1">Multi-pass membrane protein</topology>
    </subcellularLocation>
</comment>
<comment type="subunit">
    <text evidence="9">Homodimer.</text>
</comment>
<dbReference type="InterPro" id="IPR006667">
    <property type="entry name" value="SLC41_membr_dom"/>
</dbReference>
<name>A0ABW4C847_9BACL</name>
<dbReference type="PROSITE" id="PS51371">
    <property type="entry name" value="CBS"/>
    <property type="match status" value="1"/>
</dbReference>
<dbReference type="PANTHER" id="PTHR41394">
    <property type="entry name" value="MAGNESIUM TRANSPORTER MGTE"/>
    <property type="match status" value="1"/>
</dbReference>
<reference evidence="12" key="1">
    <citation type="journal article" date="2019" name="Int. J. Syst. Evol. Microbiol.">
        <title>The Global Catalogue of Microorganisms (GCM) 10K type strain sequencing project: providing services to taxonomists for standard genome sequencing and annotation.</title>
        <authorList>
            <consortium name="The Broad Institute Genomics Platform"/>
            <consortium name="The Broad Institute Genome Sequencing Center for Infectious Disease"/>
            <person name="Wu L."/>
            <person name="Ma J."/>
        </authorList>
    </citation>
    <scope>NUCLEOTIDE SEQUENCE [LARGE SCALE GENOMIC DNA]</scope>
    <source>
        <strain evidence="12">S1</strain>
    </source>
</reference>
<dbReference type="Proteomes" id="UP001597282">
    <property type="component" value="Unassembled WGS sequence"/>
</dbReference>
<dbReference type="SUPFAM" id="SSF161093">
    <property type="entry name" value="MgtE membrane domain-like"/>
    <property type="match status" value="1"/>
</dbReference>
<dbReference type="InterPro" id="IPR036739">
    <property type="entry name" value="SLC41_membr_dom_sf"/>
</dbReference>
<evidence type="ECO:0000256" key="1">
    <source>
        <dbReference type="ARBA" id="ARBA00004141"/>
    </source>
</evidence>
<evidence type="ECO:0000256" key="9">
    <source>
        <dbReference type="RuleBase" id="RU362011"/>
    </source>
</evidence>
<feature type="transmembrane region" description="Helical" evidence="9">
    <location>
        <begin position="309"/>
        <end position="327"/>
    </location>
</feature>
<dbReference type="PANTHER" id="PTHR41394:SF8">
    <property type="entry name" value="MAGNESIUM TRANSPORTER MGTE"/>
    <property type="match status" value="1"/>
</dbReference>
<dbReference type="CDD" id="cd04606">
    <property type="entry name" value="CBS_pair_Mg_transporter"/>
    <property type="match status" value="1"/>
</dbReference>
<feature type="transmembrane region" description="Helical" evidence="9">
    <location>
        <begin position="424"/>
        <end position="447"/>
    </location>
</feature>
<dbReference type="SUPFAM" id="SSF158791">
    <property type="entry name" value="MgtE N-terminal domain-like"/>
    <property type="match status" value="1"/>
</dbReference>
<dbReference type="SMART" id="SM00924">
    <property type="entry name" value="MgtE_N"/>
    <property type="match status" value="1"/>
</dbReference>
<dbReference type="InterPro" id="IPR046342">
    <property type="entry name" value="CBS_dom_sf"/>
</dbReference>
<dbReference type="InterPro" id="IPR006668">
    <property type="entry name" value="Mg_transptr_MgtE_intracell_dom"/>
</dbReference>
<dbReference type="NCBIfam" id="TIGR00400">
    <property type="entry name" value="mgtE"/>
    <property type="match status" value="1"/>
</dbReference>
<feature type="domain" description="CBS" evidence="10">
    <location>
        <begin position="200"/>
        <end position="257"/>
    </location>
</feature>
<keyword evidence="6 9" id="KW-1133">Transmembrane helix</keyword>
<evidence type="ECO:0000313" key="11">
    <source>
        <dbReference type="EMBL" id="MFD1426068.1"/>
    </source>
</evidence>
<dbReference type="InterPro" id="IPR006669">
    <property type="entry name" value="MgtE_transporter"/>
</dbReference>
<dbReference type="Pfam" id="PF00571">
    <property type="entry name" value="CBS"/>
    <property type="match status" value="2"/>
</dbReference>
<dbReference type="Gene3D" id="1.10.357.20">
    <property type="entry name" value="SLC41 divalent cation transporters, integral membrane domain"/>
    <property type="match status" value="1"/>
</dbReference>
<dbReference type="RefSeq" id="WP_380163061.1">
    <property type="nucleotide sequence ID" value="NZ_JBHTNU010000002.1"/>
</dbReference>
<dbReference type="InterPro" id="IPR038076">
    <property type="entry name" value="MgtE_N_sf"/>
</dbReference>
<organism evidence="11 12">
    <name type="scientific">Kroppenstedtia sanguinis</name>
    <dbReference type="NCBI Taxonomy" id="1380684"/>
    <lineage>
        <taxon>Bacteria</taxon>
        <taxon>Bacillati</taxon>
        <taxon>Bacillota</taxon>
        <taxon>Bacilli</taxon>
        <taxon>Bacillales</taxon>
        <taxon>Thermoactinomycetaceae</taxon>
        <taxon>Kroppenstedtia</taxon>
    </lineage>
</organism>
<comment type="caution">
    <text evidence="11">The sequence shown here is derived from an EMBL/GenBank/DDBJ whole genome shotgun (WGS) entry which is preliminary data.</text>
</comment>
<evidence type="ECO:0000256" key="2">
    <source>
        <dbReference type="ARBA" id="ARBA00009749"/>
    </source>
</evidence>
<proteinExistence type="inferred from homology"/>
<comment type="function">
    <text evidence="9">Acts as a magnesium transporter.</text>
</comment>
<feature type="transmembrane region" description="Helical" evidence="9">
    <location>
        <begin position="359"/>
        <end position="379"/>
    </location>
</feature>
<evidence type="ECO:0000256" key="5">
    <source>
        <dbReference type="ARBA" id="ARBA00022842"/>
    </source>
</evidence>
<accession>A0ABW4C847</accession>
<comment type="similarity">
    <text evidence="2 9">Belongs to the SLC41A transporter family.</text>
</comment>
<dbReference type="Pfam" id="PF01769">
    <property type="entry name" value="MgtE"/>
    <property type="match status" value="1"/>
</dbReference>
<keyword evidence="5 9" id="KW-0460">Magnesium</keyword>
<protein>
    <recommendedName>
        <fullName evidence="9">Magnesium transporter MgtE</fullName>
    </recommendedName>
</protein>
<feature type="transmembrane region" description="Helical" evidence="9">
    <location>
        <begin position="386"/>
        <end position="412"/>
    </location>
</feature>
<keyword evidence="7 9" id="KW-0472">Membrane</keyword>
<dbReference type="Gene3D" id="3.10.580.10">
    <property type="entry name" value="CBS-domain"/>
    <property type="match status" value="1"/>
</dbReference>
<keyword evidence="9" id="KW-1003">Cell membrane</keyword>
<dbReference type="SMART" id="SM00116">
    <property type="entry name" value="CBS"/>
    <property type="match status" value="2"/>
</dbReference>